<protein>
    <submittedName>
        <fullName evidence="2">Cytochrome C</fullName>
    </submittedName>
</protein>
<comment type="caution">
    <text evidence="2">The sequence shown here is derived from an EMBL/GenBank/DDBJ whole genome shotgun (WGS) entry which is preliminary data.</text>
</comment>
<dbReference type="Gene3D" id="3.90.10.10">
    <property type="entry name" value="Cytochrome C3"/>
    <property type="match status" value="1"/>
</dbReference>
<dbReference type="InterPro" id="IPR010181">
    <property type="entry name" value="CGCAxxGCC_motif"/>
</dbReference>
<dbReference type="Proteomes" id="UP000305674">
    <property type="component" value="Unassembled WGS sequence"/>
</dbReference>
<name>A0A4U1BBK1_9GAMM</name>
<gene>
    <name evidence="2" type="ORF">FCL40_13610</name>
</gene>
<dbReference type="OrthoDB" id="6397224at2"/>
<reference evidence="2 3" key="1">
    <citation type="submission" date="2019-04" db="EMBL/GenBank/DDBJ databases">
        <authorList>
            <person name="Hwang J.C."/>
        </authorList>
    </citation>
    <scope>NUCLEOTIDE SEQUENCE [LARGE SCALE GENOMIC DNA]</scope>
    <source>
        <strain evidence="2 3">IMCC35001</strain>
    </source>
</reference>
<proteinExistence type="predicted"/>
<dbReference type="AlphaFoldDB" id="A0A4U1BBK1"/>
<evidence type="ECO:0000259" key="1">
    <source>
        <dbReference type="Pfam" id="PF14522"/>
    </source>
</evidence>
<organism evidence="2 3">
    <name type="scientific">Ferrimonas sediminicola</name>
    <dbReference type="NCBI Taxonomy" id="2569538"/>
    <lineage>
        <taxon>Bacteria</taxon>
        <taxon>Pseudomonadati</taxon>
        <taxon>Pseudomonadota</taxon>
        <taxon>Gammaproteobacteria</taxon>
        <taxon>Alteromonadales</taxon>
        <taxon>Ferrimonadaceae</taxon>
        <taxon>Ferrimonas</taxon>
    </lineage>
</organism>
<feature type="domain" description="Cytochrome c7-like" evidence="1">
    <location>
        <begin position="252"/>
        <end position="308"/>
    </location>
</feature>
<dbReference type="EMBL" id="SWCI01000009">
    <property type="protein sequence ID" value="TKB48161.1"/>
    <property type="molecule type" value="Genomic_DNA"/>
</dbReference>
<dbReference type="InterPro" id="IPR029467">
    <property type="entry name" value="Cyt_c7-like"/>
</dbReference>
<dbReference type="Pfam" id="PF09719">
    <property type="entry name" value="C_GCAxxG_C_C"/>
    <property type="match status" value="1"/>
</dbReference>
<evidence type="ECO:0000313" key="3">
    <source>
        <dbReference type="Proteomes" id="UP000305674"/>
    </source>
</evidence>
<sequence length="308" mass="32139">MSIDRRQAMEKMLGFAGMAAGVGMVSPALLASDVCPTDEAIGIGSEGGQQLGNSLLTYAKLDPIRVARHAYAGYARGGCMYGVFDAIVKELASQGHEDACRFSAIPTNITVYGGGGVNGWGSICGCVNASAMAVNMLAGVDRAAVIDAVFRYYEKTPMPRGDSDFLNSIGAPTRQADDGELLNAELIGQSVANSILCHTSVTNWSAASKFGAKHAAKLERCAQITAEIAFITVEFLNQSLVGTLSAERGAEGNVECAACHKPTALEPDGYVAADVNAKVECQTCHSSHEQLGGIPEHADDGSCNSCHK</sequence>
<dbReference type="PROSITE" id="PS51318">
    <property type="entry name" value="TAT"/>
    <property type="match status" value="1"/>
</dbReference>
<dbReference type="InterPro" id="IPR036280">
    <property type="entry name" value="Multihaem_cyt_sf"/>
</dbReference>
<dbReference type="CDD" id="cd08168">
    <property type="entry name" value="Cytochrom_C3"/>
    <property type="match status" value="1"/>
</dbReference>
<dbReference type="SUPFAM" id="SSF48695">
    <property type="entry name" value="Multiheme cytochromes"/>
    <property type="match status" value="1"/>
</dbReference>
<accession>A0A4U1BBK1</accession>
<evidence type="ECO:0000313" key="2">
    <source>
        <dbReference type="EMBL" id="TKB48161.1"/>
    </source>
</evidence>
<keyword evidence="3" id="KW-1185">Reference proteome</keyword>
<dbReference type="InterPro" id="IPR006311">
    <property type="entry name" value="TAT_signal"/>
</dbReference>
<dbReference type="Pfam" id="PF14522">
    <property type="entry name" value="Cytochrome_C7"/>
    <property type="match status" value="1"/>
</dbReference>
<dbReference type="RefSeq" id="WP_136853855.1">
    <property type="nucleotide sequence ID" value="NZ_SWCI01000009.1"/>
</dbReference>